<accession>A0A7Z7IKC2</accession>
<reference evidence="1 2" key="1">
    <citation type="submission" date="2017-10" db="EMBL/GenBank/DDBJ databases">
        <authorList>
            <consortium name="Urmite Genomes"/>
        </authorList>
    </citation>
    <scope>NUCLEOTIDE SEQUENCE [LARGE SCALE GENOMIC DNA]</scope>
    <source>
        <strain evidence="1 2">FB-527</strain>
    </source>
</reference>
<protein>
    <submittedName>
        <fullName evidence="1">Uncharacterized protein</fullName>
    </submittedName>
</protein>
<organism evidence="1 2">
    <name type="scientific">Mycobacterium simulans</name>
    <dbReference type="NCBI Taxonomy" id="627089"/>
    <lineage>
        <taxon>Bacteria</taxon>
        <taxon>Bacillati</taxon>
        <taxon>Actinomycetota</taxon>
        <taxon>Actinomycetes</taxon>
        <taxon>Mycobacteriales</taxon>
        <taxon>Mycobacteriaceae</taxon>
        <taxon>Mycobacterium</taxon>
    </lineage>
</organism>
<evidence type="ECO:0000313" key="2">
    <source>
        <dbReference type="Proteomes" id="UP000554965"/>
    </source>
</evidence>
<gene>
    <name evidence="1" type="ORF">MSIMFB_02638</name>
</gene>
<proteinExistence type="predicted"/>
<comment type="caution">
    <text evidence="1">The sequence shown here is derived from an EMBL/GenBank/DDBJ whole genome shotgun (WGS) entry which is preliminary data.</text>
</comment>
<dbReference type="AlphaFoldDB" id="A0A7Z7IKC2"/>
<sequence length="46" mass="4837">MSHERAQLYKFCGVSPYKHARSRSDLVALGGVEQFAGVGAAAVGLT</sequence>
<keyword evidence="2" id="KW-1185">Reference proteome</keyword>
<name>A0A7Z7IKC2_9MYCO</name>
<evidence type="ECO:0000313" key="1">
    <source>
        <dbReference type="EMBL" id="SOJ55149.1"/>
    </source>
</evidence>
<dbReference type="Proteomes" id="UP000554965">
    <property type="component" value="Unassembled WGS sequence"/>
</dbReference>
<dbReference type="EMBL" id="OCTY01000002">
    <property type="protein sequence ID" value="SOJ55149.1"/>
    <property type="molecule type" value="Genomic_DNA"/>
</dbReference>